<keyword evidence="5" id="KW-1185">Reference proteome</keyword>
<dbReference type="InterPro" id="IPR000668">
    <property type="entry name" value="Peptidase_C1A_C"/>
</dbReference>
<dbReference type="InterPro" id="IPR013128">
    <property type="entry name" value="Peptidase_C1A"/>
</dbReference>
<keyword evidence="2" id="KW-0472">Membrane</keyword>
<comment type="caution">
    <text evidence="4">The sequence shown here is derived from an EMBL/GenBank/DDBJ whole genome shotgun (WGS) entry which is preliminary data.</text>
</comment>
<evidence type="ECO:0000259" key="3">
    <source>
        <dbReference type="SMART" id="SM00645"/>
    </source>
</evidence>
<dbReference type="OrthoDB" id="3789175at2759"/>
<dbReference type="EMBL" id="VFQX01000029">
    <property type="protein sequence ID" value="KAF0978721.1"/>
    <property type="molecule type" value="Genomic_DNA"/>
</dbReference>
<dbReference type="Proteomes" id="UP000444721">
    <property type="component" value="Unassembled WGS sequence"/>
</dbReference>
<dbReference type="SUPFAM" id="SSF54001">
    <property type="entry name" value="Cysteine proteinases"/>
    <property type="match status" value="1"/>
</dbReference>
<sequence>MSEKEGTLIRRFKVVVNRNILTRTLGLNLQKRIQIAKYPHNTNSQARRTPKAHVAAWQGLSSVQTPATPKQMKTPKTMIPVYHHLWFFLLLLLFTFLVLSTCLVKANHNSLLHRIPVHDNAFIKLINKFTNQRWQAGVNNVFANMTLGQIQQQISRNSISLRERDPFQPNVLPSFHKRCSNLPIEYSLLSDPLYFNCTQLHSIRHDMNCGCWAFAIAEAVGDRFCVTSKTLINHVLSPQWLISCDKNDGGCESGSFDTGLQFVEQVGLVTESCVPFEANDNMACPSYCSNNGQPITRTFKTTHSRLFNVTDMESVQRSILSSGTIIAGMKVYRDFLNYKSGVYHHVAGSWLFNLAVKIVGWGVQQGTGVPYWIAANSWSSEWGMNGYFLIARNQNECELEMNMWETTPVLPSQPYSMLEKKWN</sequence>
<dbReference type="Gene3D" id="3.90.70.10">
    <property type="entry name" value="Cysteine proteinases"/>
    <property type="match status" value="1"/>
</dbReference>
<dbReference type="VEuPathDB" id="AmoebaDB:NfTy_040940"/>
<dbReference type="GeneID" id="68109759"/>
<dbReference type="InterPro" id="IPR025661">
    <property type="entry name" value="Pept_asp_AS"/>
</dbReference>
<dbReference type="PANTHER" id="PTHR12411">
    <property type="entry name" value="CYSTEINE PROTEASE FAMILY C1-RELATED"/>
    <property type="match status" value="1"/>
</dbReference>
<feature type="transmembrane region" description="Helical" evidence="2">
    <location>
        <begin position="85"/>
        <end position="104"/>
    </location>
</feature>
<dbReference type="Pfam" id="PF00112">
    <property type="entry name" value="Peptidase_C1"/>
    <property type="match status" value="1"/>
</dbReference>
<name>A0A6A5BW93_NAEFO</name>
<evidence type="ECO:0000313" key="4">
    <source>
        <dbReference type="EMBL" id="KAF0978721.1"/>
    </source>
</evidence>
<evidence type="ECO:0000256" key="2">
    <source>
        <dbReference type="SAM" id="Phobius"/>
    </source>
</evidence>
<keyword evidence="2" id="KW-0812">Transmembrane</keyword>
<dbReference type="RefSeq" id="XP_044563434.1">
    <property type="nucleotide sequence ID" value="XM_044705747.1"/>
</dbReference>
<dbReference type="AlphaFoldDB" id="A0A6A5BW93"/>
<evidence type="ECO:0000256" key="1">
    <source>
        <dbReference type="ARBA" id="ARBA00008455"/>
    </source>
</evidence>
<feature type="domain" description="Peptidase C1A papain C-terminal" evidence="3">
    <location>
        <begin position="191"/>
        <end position="407"/>
    </location>
</feature>
<dbReference type="SMART" id="SM00645">
    <property type="entry name" value="Pept_C1"/>
    <property type="match status" value="1"/>
</dbReference>
<proteinExistence type="inferred from homology"/>
<dbReference type="VEuPathDB" id="AmoebaDB:FDP41_002541"/>
<evidence type="ECO:0000313" key="5">
    <source>
        <dbReference type="Proteomes" id="UP000444721"/>
    </source>
</evidence>
<dbReference type="InterPro" id="IPR038765">
    <property type="entry name" value="Papain-like_cys_pep_sf"/>
</dbReference>
<dbReference type="GO" id="GO:0006508">
    <property type="term" value="P:proteolysis"/>
    <property type="evidence" value="ECO:0007669"/>
    <property type="project" value="InterPro"/>
</dbReference>
<dbReference type="PROSITE" id="PS00640">
    <property type="entry name" value="THIOL_PROTEASE_ASN"/>
    <property type="match status" value="1"/>
</dbReference>
<keyword evidence="2" id="KW-1133">Transmembrane helix</keyword>
<comment type="similarity">
    <text evidence="1">Belongs to the peptidase C1 family.</text>
</comment>
<dbReference type="VEuPathDB" id="AmoebaDB:NF0075050"/>
<organism evidence="4 5">
    <name type="scientific">Naegleria fowleri</name>
    <name type="common">Brain eating amoeba</name>
    <dbReference type="NCBI Taxonomy" id="5763"/>
    <lineage>
        <taxon>Eukaryota</taxon>
        <taxon>Discoba</taxon>
        <taxon>Heterolobosea</taxon>
        <taxon>Tetramitia</taxon>
        <taxon>Eutetramitia</taxon>
        <taxon>Vahlkampfiidae</taxon>
        <taxon>Naegleria</taxon>
    </lineage>
</organism>
<protein>
    <recommendedName>
        <fullName evidence="3">Peptidase C1A papain C-terminal domain-containing protein</fullName>
    </recommendedName>
</protein>
<gene>
    <name evidence="4" type="ORF">FDP41_002541</name>
</gene>
<dbReference type="GO" id="GO:0008234">
    <property type="term" value="F:cysteine-type peptidase activity"/>
    <property type="evidence" value="ECO:0007669"/>
    <property type="project" value="InterPro"/>
</dbReference>
<accession>A0A6A5BW93</accession>
<reference evidence="4 5" key="1">
    <citation type="journal article" date="2019" name="Sci. Rep.">
        <title>Nanopore sequencing improves the draft genome of the human pathogenic amoeba Naegleria fowleri.</title>
        <authorList>
            <person name="Liechti N."/>
            <person name="Schurch N."/>
            <person name="Bruggmann R."/>
            <person name="Wittwer M."/>
        </authorList>
    </citation>
    <scope>NUCLEOTIDE SEQUENCE [LARGE SCALE GENOMIC DNA]</scope>
    <source>
        <strain evidence="4 5">ATCC 30894</strain>
    </source>
</reference>